<keyword evidence="1 4" id="KW-0238">DNA-binding</keyword>
<dbReference type="SUPFAM" id="SSF46689">
    <property type="entry name" value="Homeodomain-like"/>
    <property type="match status" value="1"/>
</dbReference>
<dbReference type="OrthoDB" id="4324149at2759"/>
<evidence type="ECO:0000256" key="2">
    <source>
        <dbReference type="SAM" id="MobiDB-lite"/>
    </source>
</evidence>
<reference evidence="4" key="1">
    <citation type="submission" date="2022-11" db="EMBL/GenBank/DDBJ databases">
        <authorList>
            <person name="Petersen C."/>
        </authorList>
    </citation>
    <scope>NUCLEOTIDE SEQUENCE</scope>
    <source>
        <strain evidence="4">IBT 30761</strain>
    </source>
</reference>
<comment type="caution">
    <text evidence="4">The sequence shown here is derived from an EMBL/GenBank/DDBJ whole genome shotgun (WGS) entry which is preliminary data.</text>
</comment>
<dbReference type="InterPro" id="IPR050863">
    <property type="entry name" value="CenT-Element_Derived"/>
</dbReference>
<dbReference type="InterPro" id="IPR004875">
    <property type="entry name" value="DDE_SF_endonuclease_dom"/>
</dbReference>
<feature type="region of interest" description="Disordered" evidence="2">
    <location>
        <begin position="412"/>
        <end position="433"/>
    </location>
</feature>
<dbReference type="PANTHER" id="PTHR19303">
    <property type="entry name" value="TRANSPOSON"/>
    <property type="match status" value="1"/>
</dbReference>
<dbReference type="EMBL" id="JAPQKI010000009">
    <property type="protein sequence ID" value="KAJ5090105.1"/>
    <property type="molecule type" value="Genomic_DNA"/>
</dbReference>
<dbReference type="PANTHER" id="PTHR19303:SF74">
    <property type="entry name" value="POGO TRANSPOSABLE ELEMENT WITH KRAB DOMAIN"/>
    <property type="match status" value="1"/>
</dbReference>
<feature type="domain" description="HTH CENPB-type" evidence="3">
    <location>
        <begin position="54"/>
        <end position="124"/>
    </location>
</feature>
<keyword evidence="5" id="KW-1185">Reference proteome</keyword>
<dbReference type="AlphaFoldDB" id="A0A9W9K281"/>
<organism evidence="4 5">
    <name type="scientific">Penicillium argentinense</name>
    <dbReference type="NCBI Taxonomy" id="1131581"/>
    <lineage>
        <taxon>Eukaryota</taxon>
        <taxon>Fungi</taxon>
        <taxon>Dikarya</taxon>
        <taxon>Ascomycota</taxon>
        <taxon>Pezizomycotina</taxon>
        <taxon>Eurotiomycetes</taxon>
        <taxon>Eurotiomycetidae</taxon>
        <taxon>Eurotiales</taxon>
        <taxon>Aspergillaceae</taxon>
        <taxon>Penicillium</taxon>
    </lineage>
</organism>
<dbReference type="GO" id="GO:0003677">
    <property type="term" value="F:DNA binding"/>
    <property type="evidence" value="ECO:0007669"/>
    <property type="project" value="UniProtKB-KW"/>
</dbReference>
<dbReference type="Proteomes" id="UP001149074">
    <property type="component" value="Unassembled WGS sequence"/>
</dbReference>
<feature type="region of interest" description="Disordered" evidence="2">
    <location>
        <begin position="481"/>
        <end position="559"/>
    </location>
</feature>
<dbReference type="InterPro" id="IPR009057">
    <property type="entry name" value="Homeodomain-like_sf"/>
</dbReference>
<gene>
    <name evidence="4" type="ORF">N7532_008789</name>
</gene>
<feature type="compositionally biased region" description="Basic and acidic residues" evidence="2">
    <location>
        <begin position="501"/>
        <end position="533"/>
    </location>
</feature>
<dbReference type="Pfam" id="PF03184">
    <property type="entry name" value="DDE_1"/>
    <property type="match status" value="1"/>
</dbReference>
<evidence type="ECO:0000313" key="4">
    <source>
        <dbReference type="EMBL" id="KAJ5090105.1"/>
    </source>
</evidence>
<evidence type="ECO:0000256" key="1">
    <source>
        <dbReference type="ARBA" id="ARBA00023125"/>
    </source>
</evidence>
<evidence type="ECO:0000259" key="3">
    <source>
        <dbReference type="PROSITE" id="PS51253"/>
    </source>
</evidence>
<reference evidence="4" key="2">
    <citation type="journal article" date="2023" name="IMA Fungus">
        <title>Comparative genomic study of the Penicillium genus elucidates a diverse pangenome and 15 lateral gene transfer events.</title>
        <authorList>
            <person name="Petersen C."/>
            <person name="Sorensen T."/>
            <person name="Nielsen M.R."/>
            <person name="Sondergaard T.E."/>
            <person name="Sorensen J.L."/>
            <person name="Fitzpatrick D.A."/>
            <person name="Frisvad J.C."/>
            <person name="Nielsen K.L."/>
        </authorList>
    </citation>
    <scope>NUCLEOTIDE SEQUENCE</scope>
    <source>
        <strain evidence="4">IBT 30761</strain>
    </source>
</reference>
<dbReference type="PROSITE" id="PS51253">
    <property type="entry name" value="HTH_CENPB"/>
    <property type="match status" value="1"/>
</dbReference>
<dbReference type="GO" id="GO:0005634">
    <property type="term" value="C:nucleus"/>
    <property type="evidence" value="ECO:0007669"/>
    <property type="project" value="TreeGrafter"/>
</dbReference>
<feature type="compositionally biased region" description="Basic residues" evidence="2">
    <location>
        <begin position="481"/>
        <end position="492"/>
    </location>
</feature>
<sequence length="570" mass="64759">MPKSPNFDESRMAEAFAAAMAEKKPNLSRIAREFSVSYTTLTSRVKKAKSPITPTKSHKNALQPDQEKALTNWIVKMYSWNLPPTAGLIQAWANRALQRAGHDRQVSKMWAYRFEARLPKHLNLAPVKQKTKELKRIQAEDAGLLQHWYDLLEKQLHDVPARLVYNFDECGFQPGQGRARNVIGVKSSCPDLPEGERGENITAVECIAADGWLMDPLFIFKGSGKNFMEAWYYGSEDLPANTAMSPNGWISDELALAWLSCFIKATATADRLKRGEKRYLIFDGHGAHLTLEFLQRCEDHHIIPFAFLPHSTHLVQPLDNKPFLAYKQKYKALNNSIVRYGGDASDKRDFFRNIALTRKEAFTPSIIRSVFRNCGIWPFNPRVILDKLEAKEPQYPDLEVLGDNTGWFDKTTPPPISSPIDGPTTPRTVQRSTEKLKKRLATENLIPGDLQRMVERLAERCSTASNLVEALQHDLALATAIKKHREKPRSKRQLSDNGMLRSREAKRSIQDRRAREKLAADRKADRAAKKMEKSLPSQQRNQDIWVSGETGDAEDSNDATFVNSFVEDFE</sequence>
<proteinExistence type="predicted"/>
<dbReference type="InterPro" id="IPR006600">
    <property type="entry name" value="HTH_CenpB_DNA-bd_dom"/>
</dbReference>
<dbReference type="RefSeq" id="XP_056472087.1">
    <property type="nucleotide sequence ID" value="XM_056621281.1"/>
</dbReference>
<dbReference type="Pfam" id="PF03221">
    <property type="entry name" value="HTH_Tnp_Tc5"/>
    <property type="match status" value="1"/>
</dbReference>
<name>A0A9W9K281_9EURO</name>
<protein>
    <submittedName>
        <fullName evidence="4">Transcriptional regulator family: Centromere protein B DNA-binding region</fullName>
    </submittedName>
</protein>
<feature type="compositionally biased region" description="Polar residues" evidence="2">
    <location>
        <begin position="535"/>
        <end position="544"/>
    </location>
</feature>
<dbReference type="GeneID" id="81360260"/>
<evidence type="ECO:0000313" key="5">
    <source>
        <dbReference type="Proteomes" id="UP001149074"/>
    </source>
</evidence>
<accession>A0A9W9K281</accession>